<evidence type="ECO:0000313" key="18">
    <source>
        <dbReference type="EMBL" id="NIK13705.1"/>
    </source>
</evidence>
<dbReference type="GO" id="GO:0071555">
    <property type="term" value="P:cell wall organization"/>
    <property type="evidence" value="ECO:0007669"/>
    <property type="project" value="UniProtKB-KW"/>
</dbReference>
<dbReference type="GO" id="GO:0006508">
    <property type="term" value="P:proteolysis"/>
    <property type="evidence" value="ECO:0007669"/>
    <property type="project" value="UniProtKB-KW"/>
</dbReference>
<sequence length="451" mass="50842">MKKMRQKTIIFFMAICLCLGLLPFQAVKAESDPLDINADAAILVDANTGRILYQKNIDTALGIASMTKMMVEYLLLDAIKEKRVKWDQQYTPSDYVYRLSQDRALSNVPLRKDGKYTVRELYEAMAIYSANGATVAIAEILGGSEKNFVKMMNEKAKQLGLKDYKFVNATGLSNQDLKGFHPEGTDTNEENVMSARAMATLAYRLLKDHPEVLKTTSIAHKTFREGTDDEIKMDNWNWMLPGLVYAYPGVDGLKTGYTEFAGNCFTGTAKRDGIRLITVVMNAKDKSGKSTKEARFEETRKLFDYGFNSYSMKELYPKGYQLKGHKTLPVVKGKEKTVSIATDKPFSLLVKNGEEKNYRPVYVFDKKKLTDKGELTAPVKKGEKVGYMTLQYKGEESYSFLSPEMKKNVSVNIVATENVEKANWFVLTMRGIGGLFGDLWTSVVKTVKGWF</sequence>
<comment type="similarity">
    <text evidence="3 15">Belongs to the peptidase S11 family.</text>
</comment>
<evidence type="ECO:0000256" key="13">
    <source>
        <dbReference type="PIRSR" id="PIRSR618044-1"/>
    </source>
</evidence>
<protein>
    <recommendedName>
        <fullName evidence="4">serine-type D-Ala-D-Ala carboxypeptidase</fullName>
        <ecNumber evidence="4">3.4.16.4</ecNumber>
    </recommendedName>
</protein>
<keyword evidence="11" id="KW-0961">Cell wall biogenesis/degradation</keyword>
<evidence type="ECO:0000256" key="3">
    <source>
        <dbReference type="ARBA" id="ARBA00007164"/>
    </source>
</evidence>
<dbReference type="GO" id="GO:0008360">
    <property type="term" value="P:regulation of cell shape"/>
    <property type="evidence" value="ECO:0007669"/>
    <property type="project" value="UniProtKB-KW"/>
</dbReference>
<evidence type="ECO:0000256" key="6">
    <source>
        <dbReference type="ARBA" id="ARBA00022670"/>
    </source>
</evidence>
<feature type="signal peptide" evidence="16">
    <location>
        <begin position="1"/>
        <end position="28"/>
    </location>
</feature>
<dbReference type="InterPro" id="IPR012907">
    <property type="entry name" value="Peptidase_S11_C"/>
</dbReference>
<evidence type="ECO:0000256" key="4">
    <source>
        <dbReference type="ARBA" id="ARBA00012448"/>
    </source>
</evidence>
<name>A0A846MI97_9BACL</name>
<keyword evidence="5 18" id="KW-0121">Carboxypeptidase</keyword>
<evidence type="ECO:0000256" key="7">
    <source>
        <dbReference type="ARBA" id="ARBA00022729"/>
    </source>
</evidence>
<dbReference type="PANTHER" id="PTHR21581:SF11">
    <property type="entry name" value="D-ALANYL-D-ALANINE CARBOXYPEPTIDASE DACA"/>
    <property type="match status" value="1"/>
</dbReference>
<evidence type="ECO:0000259" key="17">
    <source>
        <dbReference type="SMART" id="SM00936"/>
    </source>
</evidence>
<dbReference type="PANTHER" id="PTHR21581">
    <property type="entry name" value="D-ALANYL-D-ALANINE CARBOXYPEPTIDASE"/>
    <property type="match status" value="1"/>
</dbReference>
<evidence type="ECO:0000256" key="2">
    <source>
        <dbReference type="ARBA" id="ARBA00004752"/>
    </source>
</evidence>
<dbReference type="UniPathway" id="UPA00219"/>
<dbReference type="Gene3D" id="3.40.710.10">
    <property type="entry name" value="DD-peptidase/beta-lactamase superfamily"/>
    <property type="match status" value="1"/>
</dbReference>
<evidence type="ECO:0000256" key="14">
    <source>
        <dbReference type="PIRSR" id="PIRSR618044-2"/>
    </source>
</evidence>
<accession>A0A846MI97</accession>
<keyword evidence="8 18" id="KW-0378">Hydrolase</keyword>
<dbReference type="Pfam" id="PF07943">
    <property type="entry name" value="PBP5_C"/>
    <property type="match status" value="1"/>
</dbReference>
<proteinExistence type="inferred from homology"/>
<feature type="active site" description="Acyl-ester intermediate" evidence="13">
    <location>
        <position position="65"/>
    </location>
</feature>
<dbReference type="PRINTS" id="PR00725">
    <property type="entry name" value="DADACBPTASE1"/>
</dbReference>
<dbReference type="GO" id="GO:0009252">
    <property type="term" value="P:peptidoglycan biosynthetic process"/>
    <property type="evidence" value="ECO:0007669"/>
    <property type="project" value="UniProtKB-UniPathway"/>
</dbReference>
<dbReference type="SMART" id="SM00936">
    <property type="entry name" value="PBP5_C"/>
    <property type="match status" value="1"/>
</dbReference>
<keyword evidence="6" id="KW-0645">Protease</keyword>
<evidence type="ECO:0000256" key="16">
    <source>
        <dbReference type="SAM" id="SignalP"/>
    </source>
</evidence>
<keyword evidence="9" id="KW-0133">Cell shape</keyword>
<evidence type="ECO:0000256" key="1">
    <source>
        <dbReference type="ARBA" id="ARBA00003217"/>
    </source>
</evidence>
<dbReference type="InterPro" id="IPR037167">
    <property type="entry name" value="Peptidase_S11_C_sf"/>
</dbReference>
<feature type="active site" evidence="13">
    <location>
        <position position="129"/>
    </location>
</feature>
<dbReference type="AlphaFoldDB" id="A0A846MI97"/>
<evidence type="ECO:0000313" key="19">
    <source>
        <dbReference type="Proteomes" id="UP000532769"/>
    </source>
</evidence>
<feature type="active site" description="Proton acceptor" evidence="13">
    <location>
        <position position="68"/>
    </location>
</feature>
<keyword evidence="19" id="KW-1185">Reference proteome</keyword>
<comment type="caution">
    <text evidence="18">The sequence shown here is derived from an EMBL/GenBank/DDBJ whole genome shotgun (WGS) entry which is preliminary data.</text>
</comment>
<comment type="catalytic activity">
    <reaction evidence="12">
        <text>Preferential cleavage: (Ac)2-L-Lys-D-Ala-|-D-Ala. Also transpeptidation of peptidyl-alanyl moieties that are N-acyl substituents of D-alanine.</text>
        <dbReference type="EC" id="3.4.16.4"/>
    </reaction>
</comment>
<evidence type="ECO:0000256" key="5">
    <source>
        <dbReference type="ARBA" id="ARBA00022645"/>
    </source>
</evidence>
<evidence type="ECO:0000256" key="9">
    <source>
        <dbReference type="ARBA" id="ARBA00022960"/>
    </source>
</evidence>
<keyword evidence="10" id="KW-0573">Peptidoglycan synthesis</keyword>
<feature type="binding site" evidence="14">
    <location>
        <position position="254"/>
    </location>
    <ligand>
        <name>substrate</name>
    </ligand>
</feature>
<evidence type="ECO:0000256" key="10">
    <source>
        <dbReference type="ARBA" id="ARBA00022984"/>
    </source>
</evidence>
<feature type="chain" id="PRO_5039499700" description="serine-type D-Ala-D-Ala carboxypeptidase" evidence="16">
    <location>
        <begin position="29"/>
        <end position="451"/>
    </location>
</feature>
<dbReference type="GO" id="GO:0009002">
    <property type="term" value="F:serine-type D-Ala-D-Ala carboxypeptidase activity"/>
    <property type="evidence" value="ECO:0007669"/>
    <property type="project" value="UniProtKB-EC"/>
</dbReference>
<keyword evidence="7 16" id="KW-0732">Signal</keyword>
<comment type="function">
    <text evidence="1">Removes C-terminal D-alanyl residues from sugar-peptide cell wall precursors.</text>
</comment>
<evidence type="ECO:0000256" key="11">
    <source>
        <dbReference type="ARBA" id="ARBA00023316"/>
    </source>
</evidence>
<reference evidence="18 19" key="1">
    <citation type="submission" date="2020-03" db="EMBL/GenBank/DDBJ databases">
        <title>Genomic Encyclopedia of Archaeal and Bacterial Type Strains, Phase II (KMG-II): from individual species to whole genera.</title>
        <authorList>
            <person name="Goeker M."/>
        </authorList>
    </citation>
    <scope>NUCLEOTIDE SEQUENCE [LARGE SCALE GENOMIC DNA]</scope>
    <source>
        <strain evidence="18 19">DSM 4749</strain>
    </source>
</reference>
<evidence type="ECO:0000256" key="8">
    <source>
        <dbReference type="ARBA" id="ARBA00022801"/>
    </source>
</evidence>
<dbReference type="Pfam" id="PF00768">
    <property type="entry name" value="Peptidase_S11"/>
    <property type="match status" value="1"/>
</dbReference>
<dbReference type="EMBL" id="JAASRS010000001">
    <property type="protein sequence ID" value="NIK13705.1"/>
    <property type="molecule type" value="Genomic_DNA"/>
</dbReference>
<dbReference type="InterPro" id="IPR001967">
    <property type="entry name" value="Peptidase_S11_N"/>
</dbReference>
<dbReference type="EC" id="3.4.16.4" evidence="4"/>
<dbReference type="InterPro" id="IPR015956">
    <property type="entry name" value="Peniciliin-bd_prot_C_sf"/>
</dbReference>
<dbReference type="InterPro" id="IPR012338">
    <property type="entry name" value="Beta-lactam/transpept-like"/>
</dbReference>
<dbReference type="Gene3D" id="2.60.410.10">
    <property type="entry name" value="D-Ala-D-Ala carboxypeptidase, C-terminal domain"/>
    <property type="match status" value="1"/>
</dbReference>
<dbReference type="Proteomes" id="UP000532769">
    <property type="component" value="Unassembled WGS sequence"/>
</dbReference>
<comment type="pathway">
    <text evidence="2">Cell wall biogenesis; peptidoglycan biosynthesis.</text>
</comment>
<evidence type="ECO:0000256" key="12">
    <source>
        <dbReference type="ARBA" id="ARBA00034000"/>
    </source>
</evidence>
<dbReference type="SUPFAM" id="SSF56601">
    <property type="entry name" value="beta-lactamase/transpeptidase-like"/>
    <property type="match status" value="1"/>
</dbReference>
<dbReference type="InterPro" id="IPR018044">
    <property type="entry name" value="Peptidase_S11"/>
</dbReference>
<evidence type="ECO:0000256" key="15">
    <source>
        <dbReference type="RuleBase" id="RU004016"/>
    </source>
</evidence>
<feature type="domain" description="Peptidase S11 D-Ala-D-Ala carboxypeptidase A C-terminal" evidence="17">
    <location>
        <begin position="310"/>
        <end position="421"/>
    </location>
</feature>
<organism evidence="18 19">
    <name type="scientific">Saccharococcus thermophilus</name>
    <dbReference type="NCBI Taxonomy" id="29396"/>
    <lineage>
        <taxon>Bacteria</taxon>
        <taxon>Bacillati</taxon>
        <taxon>Bacillota</taxon>
        <taxon>Bacilli</taxon>
        <taxon>Bacillales</taxon>
        <taxon>Anoxybacillaceae</taxon>
        <taxon>Saccharococcus</taxon>
    </lineage>
</organism>
<dbReference type="SUPFAM" id="SSF69189">
    <property type="entry name" value="Penicillin-binding protein associated domain"/>
    <property type="match status" value="1"/>
</dbReference>
<gene>
    <name evidence="18" type="ORF">BDD39_000215</name>
</gene>